<accession>A0AAV4PBA7</accession>
<reference evidence="1 2" key="1">
    <citation type="submission" date="2021-06" db="EMBL/GenBank/DDBJ databases">
        <title>Caerostris extrusa draft genome.</title>
        <authorList>
            <person name="Kono N."/>
            <person name="Arakawa K."/>
        </authorList>
    </citation>
    <scope>NUCLEOTIDE SEQUENCE [LARGE SCALE GENOMIC DNA]</scope>
</reference>
<organism evidence="1 2">
    <name type="scientific">Caerostris extrusa</name>
    <name type="common">Bark spider</name>
    <name type="synonym">Caerostris bankana</name>
    <dbReference type="NCBI Taxonomy" id="172846"/>
    <lineage>
        <taxon>Eukaryota</taxon>
        <taxon>Metazoa</taxon>
        <taxon>Ecdysozoa</taxon>
        <taxon>Arthropoda</taxon>
        <taxon>Chelicerata</taxon>
        <taxon>Arachnida</taxon>
        <taxon>Araneae</taxon>
        <taxon>Araneomorphae</taxon>
        <taxon>Entelegynae</taxon>
        <taxon>Araneoidea</taxon>
        <taxon>Araneidae</taxon>
        <taxon>Caerostris</taxon>
    </lineage>
</organism>
<comment type="caution">
    <text evidence="1">The sequence shown here is derived from an EMBL/GenBank/DDBJ whole genome shotgun (WGS) entry which is preliminary data.</text>
</comment>
<gene>
    <name evidence="1" type="ORF">CEXT_463511</name>
</gene>
<keyword evidence="2" id="KW-1185">Reference proteome</keyword>
<dbReference type="Proteomes" id="UP001054945">
    <property type="component" value="Unassembled WGS sequence"/>
</dbReference>
<evidence type="ECO:0000313" key="2">
    <source>
        <dbReference type="Proteomes" id="UP001054945"/>
    </source>
</evidence>
<evidence type="ECO:0000313" key="1">
    <source>
        <dbReference type="EMBL" id="GIX93885.1"/>
    </source>
</evidence>
<dbReference type="EMBL" id="BPLR01004308">
    <property type="protein sequence ID" value="GIX93885.1"/>
    <property type="molecule type" value="Genomic_DNA"/>
</dbReference>
<name>A0AAV4PBA7_CAEEX</name>
<proteinExistence type="predicted"/>
<sequence length="87" mass="10327">MGDKMRLEFHRCWKEPVFIRRPVWDATFRPWLAYFPGKNASSSSKESYEIIHKHYFYLVLVLAAEAQQHAYETYVKITHSLNSSCLT</sequence>
<protein>
    <submittedName>
        <fullName evidence="1">Uncharacterized protein</fullName>
    </submittedName>
</protein>
<dbReference type="AlphaFoldDB" id="A0AAV4PBA7"/>